<name>A0A1G2E568_9BACT</name>
<comment type="subcellular location">
    <subcellularLocation>
        <location evidence="9">Cytoplasm</location>
    </subcellularLocation>
    <subcellularLocation>
        <location evidence="9">Secreted</location>
    </subcellularLocation>
    <subcellularLocation>
        <location evidence="9">Cell surface</location>
    </subcellularLocation>
    <text evidence="9">Fractions of enolase are present in both the cytoplasm and on the cell surface.</text>
</comment>
<comment type="caution">
    <text evidence="9">Lacks conserved residue(s) required for the propagation of feature annotation.</text>
</comment>
<evidence type="ECO:0000313" key="15">
    <source>
        <dbReference type="Proteomes" id="UP000178721"/>
    </source>
</evidence>
<feature type="binding site" evidence="9">
    <location>
        <position position="365"/>
    </location>
    <ligand>
        <name>(2R)-2-phosphoglycerate</name>
        <dbReference type="ChEBI" id="CHEBI:58289"/>
    </ligand>
</feature>
<dbReference type="InterPro" id="IPR029017">
    <property type="entry name" value="Enolase-like_N"/>
</dbReference>
<dbReference type="EC" id="4.2.1.11" evidence="3 9"/>
<evidence type="ECO:0000256" key="5">
    <source>
        <dbReference type="ARBA" id="ARBA00022525"/>
    </source>
</evidence>
<comment type="similarity">
    <text evidence="2 9">Belongs to the enolase family.</text>
</comment>
<feature type="binding site" evidence="9">
    <location>
        <position position="364"/>
    </location>
    <ligand>
        <name>(2R)-2-phosphoglycerate</name>
        <dbReference type="ChEBI" id="CHEBI:58289"/>
    </ligand>
</feature>
<dbReference type="AlphaFoldDB" id="A0A1G2E568"/>
<evidence type="ECO:0000256" key="8">
    <source>
        <dbReference type="ARBA" id="ARBA00023239"/>
    </source>
</evidence>
<dbReference type="Pfam" id="PF03952">
    <property type="entry name" value="Enolase_N"/>
    <property type="match status" value="1"/>
</dbReference>
<dbReference type="SFLD" id="SFLDF00002">
    <property type="entry name" value="enolase"/>
    <property type="match status" value="1"/>
</dbReference>
<evidence type="ECO:0000256" key="4">
    <source>
        <dbReference type="ARBA" id="ARBA00017068"/>
    </source>
</evidence>
<keyword evidence="9" id="KW-0963">Cytoplasm</keyword>
<evidence type="ECO:0000256" key="10">
    <source>
        <dbReference type="PIRSR" id="PIRSR001400-1"/>
    </source>
</evidence>
<dbReference type="InterPro" id="IPR000941">
    <property type="entry name" value="Enolase"/>
</dbReference>
<feature type="active site" description="Proton donor" evidence="9 10">
    <location>
        <position position="208"/>
    </location>
</feature>
<feature type="domain" description="Enolase C-terminal TIM barrel" evidence="12">
    <location>
        <begin position="141"/>
        <end position="414"/>
    </location>
</feature>
<keyword evidence="6 9" id="KW-0460">Magnesium</keyword>
<dbReference type="UniPathway" id="UPA00109">
    <property type="reaction ID" value="UER00187"/>
</dbReference>
<feature type="binding site" evidence="9">
    <location>
        <position position="165"/>
    </location>
    <ligand>
        <name>(2R)-2-phosphoglycerate</name>
        <dbReference type="ChEBI" id="CHEBI:58289"/>
    </ligand>
</feature>
<dbReference type="Gene3D" id="3.20.20.120">
    <property type="entry name" value="Enolase-like C-terminal domain"/>
    <property type="match status" value="1"/>
</dbReference>
<evidence type="ECO:0000256" key="3">
    <source>
        <dbReference type="ARBA" id="ARBA00012058"/>
    </source>
</evidence>
<comment type="function">
    <text evidence="9">Catalyzes the reversible conversion of 2-phosphoglycerate (2-PG) into phosphoenolpyruvate (PEP). It is essential for the degradation of carbohydrates via glycolysis.</text>
</comment>
<dbReference type="PANTHER" id="PTHR11902:SF1">
    <property type="entry name" value="ENOLASE"/>
    <property type="match status" value="1"/>
</dbReference>
<gene>
    <name evidence="9" type="primary">eno</name>
    <name evidence="14" type="ORF">A2654_02655</name>
</gene>
<feature type="binding site" evidence="9">
    <location>
        <position position="335"/>
    </location>
    <ligand>
        <name>(2R)-2-phosphoglycerate</name>
        <dbReference type="ChEBI" id="CHEBI:58289"/>
    </ligand>
</feature>
<dbReference type="HAMAP" id="MF_00318">
    <property type="entry name" value="Enolase"/>
    <property type="match status" value="1"/>
</dbReference>
<organism evidence="14 15">
    <name type="scientific">Candidatus Nealsonbacteria bacterium RIFCSPHIGHO2_01_FULL_43_31</name>
    <dbReference type="NCBI Taxonomy" id="1801665"/>
    <lineage>
        <taxon>Bacteria</taxon>
        <taxon>Candidatus Nealsoniibacteriota</taxon>
    </lineage>
</organism>
<feature type="binding site" evidence="9 11">
    <location>
        <position position="310"/>
    </location>
    <ligand>
        <name>Mg(2+)</name>
        <dbReference type="ChEBI" id="CHEBI:18420"/>
    </ligand>
</feature>
<dbReference type="EMBL" id="MHMA01000002">
    <property type="protein sequence ID" value="OGZ20772.1"/>
    <property type="molecule type" value="Genomic_DNA"/>
</dbReference>
<dbReference type="CDD" id="cd03313">
    <property type="entry name" value="enolase"/>
    <property type="match status" value="1"/>
</dbReference>
<keyword evidence="14" id="KW-0670">Pyruvate</keyword>
<dbReference type="SMART" id="SM01193">
    <property type="entry name" value="Enolase_N"/>
    <property type="match status" value="1"/>
</dbReference>
<dbReference type="PANTHER" id="PTHR11902">
    <property type="entry name" value="ENOLASE"/>
    <property type="match status" value="1"/>
</dbReference>
<dbReference type="NCBIfam" id="TIGR01060">
    <property type="entry name" value="eno"/>
    <property type="match status" value="1"/>
</dbReference>
<dbReference type="SFLD" id="SFLDS00001">
    <property type="entry name" value="Enolase"/>
    <property type="match status" value="1"/>
</dbReference>
<evidence type="ECO:0000313" key="14">
    <source>
        <dbReference type="EMBL" id="OGZ20772.1"/>
    </source>
</evidence>
<dbReference type="GO" id="GO:0009986">
    <property type="term" value="C:cell surface"/>
    <property type="evidence" value="ECO:0007669"/>
    <property type="project" value="UniProtKB-SubCell"/>
</dbReference>
<evidence type="ECO:0000256" key="1">
    <source>
        <dbReference type="ARBA" id="ARBA00005031"/>
    </source>
</evidence>
<dbReference type="SUPFAM" id="SSF51604">
    <property type="entry name" value="Enolase C-terminal domain-like"/>
    <property type="match status" value="1"/>
</dbReference>
<keyword evidence="7 9" id="KW-0324">Glycolysis</keyword>
<dbReference type="GO" id="GO:0000015">
    <property type="term" value="C:phosphopyruvate hydratase complex"/>
    <property type="evidence" value="ECO:0007669"/>
    <property type="project" value="InterPro"/>
</dbReference>
<comment type="cofactor">
    <cofactor evidence="11">
        <name>Mg(2+)</name>
        <dbReference type="ChEBI" id="CHEBI:18420"/>
    </cofactor>
    <text evidence="11">Mg(2+) is required for catalysis and for stabilizing the dimer.</text>
</comment>
<keyword evidence="9 11" id="KW-0479">Metal-binding</keyword>
<comment type="catalytic activity">
    <reaction evidence="9">
        <text>(2R)-2-phosphoglycerate = phosphoenolpyruvate + H2O</text>
        <dbReference type="Rhea" id="RHEA:10164"/>
        <dbReference type="ChEBI" id="CHEBI:15377"/>
        <dbReference type="ChEBI" id="CHEBI:58289"/>
        <dbReference type="ChEBI" id="CHEBI:58702"/>
        <dbReference type="EC" id="4.2.1.11"/>
    </reaction>
</comment>
<dbReference type="Proteomes" id="UP000178721">
    <property type="component" value="Unassembled WGS sequence"/>
</dbReference>
<dbReference type="InterPro" id="IPR020811">
    <property type="entry name" value="Enolase_N"/>
</dbReference>
<comment type="caution">
    <text evidence="14">The sequence shown here is derived from an EMBL/GenBank/DDBJ whole genome shotgun (WGS) entry which is preliminary data.</text>
</comment>
<feature type="domain" description="Enolase N-terminal" evidence="13">
    <location>
        <begin position="6"/>
        <end position="134"/>
    </location>
</feature>
<evidence type="ECO:0000256" key="9">
    <source>
        <dbReference type="HAMAP-Rule" id="MF_00318"/>
    </source>
</evidence>
<dbReference type="InterPro" id="IPR036849">
    <property type="entry name" value="Enolase-like_C_sf"/>
</dbReference>
<evidence type="ECO:0000256" key="6">
    <source>
        <dbReference type="ARBA" id="ARBA00022842"/>
    </source>
</evidence>
<dbReference type="GO" id="GO:0006096">
    <property type="term" value="P:glycolytic process"/>
    <property type="evidence" value="ECO:0007669"/>
    <property type="project" value="UniProtKB-UniRule"/>
</dbReference>
<keyword evidence="5 9" id="KW-0964">Secreted</keyword>
<feature type="binding site" evidence="9 11">
    <location>
        <position position="283"/>
    </location>
    <ligand>
        <name>Mg(2+)</name>
        <dbReference type="ChEBI" id="CHEBI:18420"/>
    </ligand>
</feature>
<dbReference type="SUPFAM" id="SSF54826">
    <property type="entry name" value="Enolase N-terminal domain-like"/>
    <property type="match status" value="1"/>
</dbReference>
<reference evidence="14 15" key="1">
    <citation type="journal article" date="2016" name="Nat. Commun.">
        <title>Thousands of microbial genomes shed light on interconnected biogeochemical processes in an aquifer system.</title>
        <authorList>
            <person name="Anantharaman K."/>
            <person name="Brown C.T."/>
            <person name="Hug L.A."/>
            <person name="Sharon I."/>
            <person name="Castelle C.J."/>
            <person name="Probst A.J."/>
            <person name="Thomas B.C."/>
            <person name="Singh A."/>
            <person name="Wilkins M.J."/>
            <person name="Karaoz U."/>
            <person name="Brodie E.L."/>
            <person name="Williams K.H."/>
            <person name="Hubbard S.S."/>
            <person name="Banfield J.F."/>
        </authorList>
    </citation>
    <scope>NUCLEOTIDE SEQUENCE [LARGE SCALE GENOMIC DNA]</scope>
</reference>
<comment type="cofactor">
    <cofactor evidence="9">
        <name>Mg(2+)</name>
        <dbReference type="ChEBI" id="CHEBI:18420"/>
    </cofactor>
    <text evidence="9">Binds a second Mg(2+) ion via substrate during catalysis.</text>
</comment>
<evidence type="ECO:0000259" key="12">
    <source>
        <dbReference type="SMART" id="SM01192"/>
    </source>
</evidence>
<dbReference type="SFLD" id="SFLDG00178">
    <property type="entry name" value="enolase"/>
    <property type="match status" value="1"/>
</dbReference>
<dbReference type="GO" id="GO:0005576">
    <property type="term" value="C:extracellular region"/>
    <property type="evidence" value="ECO:0007669"/>
    <property type="project" value="UniProtKB-SubCell"/>
</dbReference>
<protein>
    <recommendedName>
        <fullName evidence="4 9">Enolase</fullName>
        <ecNumber evidence="3 9">4.2.1.11</ecNumber>
    </recommendedName>
    <alternativeName>
        <fullName evidence="9">2-phospho-D-glycerate hydro-lyase</fullName>
    </alternativeName>
    <alternativeName>
        <fullName evidence="9">2-phosphoglycerate dehydratase</fullName>
    </alternativeName>
</protein>
<proteinExistence type="inferred from homology"/>
<dbReference type="SMART" id="SM01192">
    <property type="entry name" value="Enolase_C"/>
    <property type="match status" value="1"/>
</dbReference>
<feature type="binding site" evidence="9">
    <location>
        <position position="242"/>
    </location>
    <ligand>
        <name>Mg(2+)</name>
        <dbReference type="ChEBI" id="CHEBI:18420"/>
    </ligand>
</feature>
<dbReference type="Pfam" id="PF00113">
    <property type="entry name" value="Enolase_C"/>
    <property type="match status" value="1"/>
</dbReference>
<dbReference type="GO" id="GO:0004634">
    <property type="term" value="F:phosphopyruvate hydratase activity"/>
    <property type="evidence" value="ECO:0007669"/>
    <property type="project" value="UniProtKB-UniRule"/>
</dbReference>
<evidence type="ECO:0000256" key="11">
    <source>
        <dbReference type="PIRSR" id="PIRSR001400-3"/>
    </source>
</evidence>
<dbReference type="GO" id="GO:0000287">
    <property type="term" value="F:magnesium ion binding"/>
    <property type="evidence" value="ECO:0007669"/>
    <property type="project" value="UniProtKB-UniRule"/>
</dbReference>
<feature type="active site" description="Proton acceptor" evidence="9 10">
    <location>
        <position position="335"/>
    </location>
</feature>
<evidence type="ECO:0000256" key="2">
    <source>
        <dbReference type="ARBA" id="ARBA00009604"/>
    </source>
</evidence>
<dbReference type="PRINTS" id="PR00148">
    <property type="entry name" value="ENOLASE"/>
</dbReference>
<evidence type="ECO:0000259" key="13">
    <source>
        <dbReference type="SMART" id="SM01193"/>
    </source>
</evidence>
<comment type="pathway">
    <text evidence="1 9">Carbohydrate degradation; glycolysis; pyruvate from D-glyceraldehyde 3-phosphate: step 4/5.</text>
</comment>
<sequence length="414" mass="45400">MIGHNIKSIKGREILDSRGYPTIEVALATESGIYIASVPSGTSTGKYEAKELRDGGDRYLGLGVQKAIENINQIIAPALCGKNPQEQQEIDNLMIKLDGTPDKSKLGANAILGVSIAVLRAGAGAEGVPLWQWIAEIAKTKPLLPFPCLLYVEGGVHGRGNVDAQEFMVTLEDDSFHEQLRLGTETYHALREILNKKLGKASTNVGLEGGFTPPVQETEDVLDLIMEATKKNGAKNLKIIIDMAAGTFFKNDRYYFEGESFDQKDLTIFYTKLCQKYPIAGIEDPFAEDDWVGFKGITQNLGQKINIIGDDLLATNIQRIQEAQKNGACNALILKPNQAGTVSETVKAAKLALEHNWDVFVKHRSGETCDTFLADLAVGLGTGFLMAGAPNRGERVAKYNRVLMIEQEWQNYYC</sequence>
<keyword evidence="8 9" id="KW-0456">Lyase</keyword>
<dbReference type="Gene3D" id="3.30.390.10">
    <property type="entry name" value="Enolase-like, N-terminal domain"/>
    <property type="match status" value="1"/>
</dbReference>
<accession>A0A1G2E568</accession>
<dbReference type="PIRSF" id="PIRSF001400">
    <property type="entry name" value="Enolase"/>
    <property type="match status" value="1"/>
</dbReference>
<evidence type="ECO:0000256" key="7">
    <source>
        <dbReference type="ARBA" id="ARBA00023152"/>
    </source>
</evidence>
<dbReference type="InterPro" id="IPR020810">
    <property type="entry name" value="Enolase_C"/>
</dbReference>